<sequence length="200" mass="22494">MAIMSLVITGTVQVIPSSTSTGKKVNKVYIVMDTPATHDDRYFDTRYFSGDTPYGGIYDWDNKAADVAARSLATEQRCSLILKRNPKGYWNILELKPLAPVKFMKNTSISVLEIQRFPDQDRLPSDIKIELAKEAERCAAETNFFKRISQCGPWITPTGDPEDLITVKEYNLIKKEVQTLQTTAPATEFEKSSDEADFGI</sequence>
<protein>
    <submittedName>
        <fullName evidence="1">Uncharacterized protein</fullName>
    </submittedName>
</protein>
<dbReference type="Proteomes" id="UP000078486">
    <property type="component" value="Unassembled WGS sequence"/>
</dbReference>
<comment type="caution">
    <text evidence="1">The sequence shown here is derived from an EMBL/GenBank/DDBJ whole genome shotgun (WGS) entry which is preliminary data.</text>
</comment>
<organism evidence="1 2">
    <name type="scientific">Termitidicoccus mucosus</name>
    <dbReference type="NCBI Taxonomy" id="1184151"/>
    <lineage>
        <taxon>Bacteria</taxon>
        <taxon>Pseudomonadati</taxon>
        <taxon>Verrucomicrobiota</taxon>
        <taxon>Opitutia</taxon>
        <taxon>Opitutales</taxon>
        <taxon>Opitutaceae</taxon>
        <taxon>Termitidicoccus</taxon>
    </lineage>
</organism>
<proteinExistence type="predicted"/>
<name>A0A178IPH7_9BACT</name>
<gene>
    <name evidence="1" type="ORF">AW736_02180</name>
</gene>
<dbReference type="EMBL" id="LRRQ01000018">
    <property type="protein sequence ID" value="OAM91628.1"/>
    <property type="molecule type" value="Genomic_DNA"/>
</dbReference>
<dbReference type="STRING" id="1184151.AW736_02180"/>
<keyword evidence="2" id="KW-1185">Reference proteome</keyword>
<evidence type="ECO:0000313" key="1">
    <source>
        <dbReference type="EMBL" id="OAM91628.1"/>
    </source>
</evidence>
<accession>A0A178IPH7</accession>
<reference evidence="1 2" key="1">
    <citation type="submission" date="2016-01" db="EMBL/GenBank/DDBJ databases">
        <title>High potential of lignocellulose degradation of a new Verrucomicrobia species.</title>
        <authorList>
            <person name="Wang Y."/>
            <person name="Shi Y."/>
            <person name="Qiu Z."/>
            <person name="Liu S."/>
            <person name="Yang H."/>
        </authorList>
    </citation>
    <scope>NUCLEOTIDE SEQUENCE [LARGE SCALE GENOMIC DNA]</scope>
    <source>
        <strain evidence="1 2">TSB47</strain>
    </source>
</reference>
<dbReference type="AlphaFoldDB" id="A0A178IPH7"/>
<evidence type="ECO:0000313" key="2">
    <source>
        <dbReference type="Proteomes" id="UP000078486"/>
    </source>
</evidence>